<proteinExistence type="predicted"/>
<dbReference type="OrthoDB" id="1434605at2759"/>
<keyword evidence="2" id="KW-1185">Reference proteome</keyword>
<sequence>MKDVTAPDNKTVEIETWEATRTEQVVGVAMSIGTNATEESPPNLHGQWMGIGKVKYASTIKNFKKVDAIGIFVVLEPRISGSKALNVTTNLDFSHYHIVDITRFFGGVWLLWNDNSVSLHLSLELAALKPSMSP</sequence>
<dbReference type="EMBL" id="JAPFFK010000008">
    <property type="protein sequence ID" value="KAJ6749009.1"/>
    <property type="molecule type" value="Genomic_DNA"/>
</dbReference>
<organism evidence="1 2">
    <name type="scientific">Salix purpurea</name>
    <name type="common">Purple osier willow</name>
    <dbReference type="NCBI Taxonomy" id="77065"/>
    <lineage>
        <taxon>Eukaryota</taxon>
        <taxon>Viridiplantae</taxon>
        <taxon>Streptophyta</taxon>
        <taxon>Embryophyta</taxon>
        <taxon>Tracheophyta</taxon>
        <taxon>Spermatophyta</taxon>
        <taxon>Magnoliopsida</taxon>
        <taxon>eudicotyledons</taxon>
        <taxon>Gunneridae</taxon>
        <taxon>Pentapetalae</taxon>
        <taxon>rosids</taxon>
        <taxon>fabids</taxon>
        <taxon>Malpighiales</taxon>
        <taxon>Salicaceae</taxon>
        <taxon>Saliceae</taxon>
        <taxon>Salix</taxon>
    </lineage>
</organism>
<dbReference type="AlphaFoldDB" id="A0A9Q0ZW53"/>
<evidence type="ECO:0000313" key="2">
    <source>
        <dbReference type="Proteomes" id="UP001151532"/>
    </source>
</evidence>
<name>A0A9Q0ZW53_SALPP</name>
<reference evidence="1" key="2">
    <citation type="journal article" date="2023" name="Int. J. Mol. Sci.">
        <title>De Novo Assembly and Annotation of 11 Diverse Shrub Willow (Salix) Genomes Reveals Novel Gene Organization in Sex-Linked Regions.</title>
        <authorList>
            <person name="Hyden B."/>
            <person name="Feng K."/>
            <person name="Yates T.B."/>
            <person name="Jawdy S."/>
            <person name="Cereghino C."/>
            <person name="Smart L.B."/>
            <person name="Muchero W."/>
        </authorList>
    </citation>
    <scope>NUCLEOTIDE SEQUENCE</scope>
    <source>
        <tissue evidence="1">Shoot tip</tissue>
    </source>
</reference>
<comment type="caution">
    <text evidence="1">The sequence shown here is derived from an EMBL/GenBank/DDBJ whole genome shotgun (WGS) entry which is preliminary data.</text>
</comment>
<reference evidence="1" key="1">
    <citation type="submission" date="2022-11" db="EMBL/GenBank/DDBJ databases">
        <authorList>
            <person name="Hyden B.L."/>
            <person name="Feng K."/>
            <person name="Yates T."/>
            <person name="Jawdy S."/>
            <person name="Smart L.B."/>
            <person name="Muchero W."/>
        </authorList>
    </citation>
    <scope>NUCLEOTIDE SEQUENCE</scope>
    <source>
        <tissue evidence="1">Shoot tip</tissue>
    </source>
</reference>
<evidence type="ECO:0000313" key="1">
    <source>
        <dbReference type="EMBL" id="KAJ6749009.1"/>
    </source>
</evidence>
<gene>
    <name evidence="1" type="ORF">OIU79_029990</name>
</gene>
<dbReference type="Proteomes" id="UP001151532">
    <property type="component" value="Chromosome 12"/>
</dbReference>
<protein>
    <submittedName>
        <fullName evidence="1">Uncharacterized protein</fullName>
    </submittedName>
</protein>
<accession>A0A9Q0ZW53</accession>